<dbReference type="InterPro" id="IPR029787">
    <property type="entry name" value="Nucleotide_cyclase"/>
</dbReference>
<evidence type="ECO:0000259" key="2">
    <source>
        <dbReference type="PROSITE" id="PS50887"/>
    </source>
</evidence>
<keyword evidence="4" id="KW-1185">Reference proteome</keyword>
<dbReference type="NCBIfam" id="TIGR00254">
    <property type="entry name" value="GGDEF"/>
    <property type="match status" value="2"/>
</dbReference>
<dbReference type="PROSITE" id="PS50887">
    <property type="entry name" value="GGDEF"/>
    <property type="match status" value="2"/>
</dbReference>
<dbReference type="Gene3D" id="3.30.70.270">
    <property type="match status" value="2"/>
</dbReference>
<feature type="transmembrane region" description="Helical" evidence="1">
    <location>
        <begin position="454"/>
        <end position="472"/>
    </location>
</feature>
<evidence type="ECO:0000256" key="1">
    <source>
        <dbReference type="SAM" id="Phobius"/>
    </source>
</evidence>
<name>A0ABQ3X752_9ACTN</name>
<dbReference type="PANTHER" id="PTHR45138">
    <property type="entry name" value="REGULATORY COMPONENTS OF SENSORY TRANSDUCTION SYSTEM"/>
    <property type="match status" value="1"/>
</dbReference>
<dbReference type="CDD" id="cd01949">
    <property type="entry name" value="GGDEF"/>
    <property type="match status" value="2"/>
</dbReference>
<feature type="transmembrane region" description="Helical" evidence="1">
    <location>
        <begin position="398"/>
        <end position="416"/>
    </location>
</feature>
<keyword evidence="1" id="KW-0472">Membrane</keyword>
<dbReference type="SMART" id="SM00267">
    <property type="entry name" value="GGDEF"/>
    <property type="match status" value="2"/>
</dbReference>
<gene>
    <name evidence="3" type="ORF">Aco03nite_027460</name>
</gene>
<evidence type="ECO:0000313" key="4">
    <source>
        <dbReference type="Proteomes" id="UP000612282"/>
    </source>
</evidence>
<dbReference type="InterPro" id="IPR050469">
    <property type="entry name" value="Diguanylate_Cyclase"/>
</dbReference>
<proteinExistence type="predicted"/>
<evidence type="ECO:0000313" key="3">
    <source>
        <dbReference type="EMBL" id="GID54342.1"/>
    </source>
</evidence>
<feature type="transmembrane region" description="Helical" evidence="1">
    <location>
        <begin position="499"/>
        <end position="518"/>
    </location>
</feature>
<dbReference type="PANTHER" id="PTHR45138:SF9">
    <property type="entry name" value="DIGUANYLATE CYCLASE DGCM-RELATED"/>
    <property type="match status" value="1"/>
</dbReference>
<feature type="transmembrane region" description="Helical" evidence="1">
    <location>
        <begin position="169"/>
        <end position="187"/>
    </location>
</feature>
<keyword evidence="1" id="KW-1133">Transmembrane helix</keyword>
<feature type="domain" description="GGDEF" evidence="2">
    <location>
        <begin position="579"/>
        <end position="685"/>
    </location>
</feature>
<feature type="domain" description="GGDEF" evidence="2">
    <location>
        <begin position="253"/>
        <end position="383"/>
    </location>
</feature>
<organism evidence="3 4">
    <name type="scientific">Actinoplanes couchii</name>
    <dbReference type="NCBI Taxonomy" id="403638"/>
    <lineage>
        <taxon>Bacteria</taxon>
        <taxon>Bacillati</taxon>
        <taxon>Actinomycetota</taxon>
        <taxon>Actinomycetes</taxon>
        <taxon>Micromonosporales</taxon>
        <taxon>Micromonosporaceae</taxon>
        <taxon>Actinoplanes</taxon>
    </lineage>
</organism>
<feature type="transmembrane region" description="Helical" evidence="1">
    <location>
        <begin position="121"/>
        <end position="141"/>
    </location>
</feature>
<feature type="transmembrane region" description="Helical" evidence="1">
    <location>
        <begin position="524"/>
        <end position="542"/>
    </location>
</feature>
<feature type="transmembrane region" description="Helical" evidence="1">
    <location>
        <begin position="422"/>
        <end position="442"/>
    </location>
</feature>
<feature type="transmembrane region" description="Helical" evidence="1">
    <location>
        <begin position="199"/>
        <end position="219"/>
    </location>
</feature>
<feature type="transmembrane region" description="Helical" evidence="1">
    <location>
        <begin position="92"/>
        <end position="114"/>
    </location>
</feature>
<feature type="transmembrane region" description="Helical" evidence="1">
    <location>
        <begin position="67"/>
        <end position="86"/>
    </location>
</feature>
<sequence>MPGDADAALHHLSLGRWAPNRVTRTGCTPVLRGEKQQTLKARAGPPMVHVVERGTPRAGRESRRQSLRASAVYGAVPGVLSAAYAISTCRLLLLVVSAALIGFALFGWATAGLVARTRWWIWIQLAGAAVNLAGAAALALLDSGLGGPLGSFIPLTVVLMAIVVPPRAFVLVSGLGLASYAVVWIWGDPAPPGYALVHALGYGCVAVLCLRHSSVLASLRRRLASSSRTDPLTGCLNRRGFDDRVAAVLADGNPATLVLLDLDRFKEVNDTYGHRAGDDLLAWVGQELRADDSSVAGRLGGDEFAVLLTGPDTAQRVERLRRCAPLSLGRAEFPADATDLTALTRIADERLYQDKFARVRRTPTAETVAAAREGVCRTAADEVEAGERRRHSIADPGWMSMTQTCVALVYVVLPAADHPHRFGLIALSVWGFLTGLAVVAGAGWLSRSRAARPLMLAFAGSAFVSCAAVATLDGGVDHALGVGMLLSIPLLMLGMRPVVAAPVALVAGALYLLVGLRVGDATGWYVAIHLLGTAAVAWACAMQGRAAARQRRMLTRLARVDVLTGVLNRRGFTELFTRTPKSLMVLDLNGFKQLNDTHGHAAGDELLTWVATTLASYGEVGRLGGDEFVVLTADPDPEGIREALAARTGVSVGVAAPGVDGDDFDSLYAVADARLYQEKPVRTRV</sequence>
<accession>A0ABQ3X752</accession>
<dbReference type="SUPFAM" id="SSF55073">
    <property type="entry name" value="Nucleotide cyclase"/>
    <property type="match status" value="2"/>
</dbReference>
<protein>
    <recommendedName>
        <fullName evidence="2">GGDEF domain-containing protein</fullName>
    </recommendedName>
</protein>
<comment type="caution">
    <text evidence="3">The sequence shown here is derived from an EMBL/GenBank/DDBJ whole genome shotgun (WGS) entry which is preliminary data.</text>
</comment>
<dbReference type="InterPro" id="IPR043128">
    <property type="entry name" value="Rev_trsase/Diguanyl_cyclase"/>
</dbReference>
<dbReference type="InterPro" id="IPR000160">
    <property type="entry name" value="GGDEF_dom"/>
</dbReference>
<dbReference type="EMBL" id="BOMG01000039">
    <property type="protein sequence ID" value="GID54342.1"/>
    <property type="molecule type" value="Genomic_DNA"/>
</dbReference>
<keyword evidence="1" id="KW-0812">Transmembrane</keyword>
<dbReference type="Proteomes" id="UP000612282">
    <property type="component" value="Unassembled WGS sequence"/>
</dbReference>
<feature type="transmembrane region" description="Helical" evidence="1">
    <location>
        <begin position="147"/>
        <end position="164"/>
    </location>
</feature>
<dbReference type="Pfam" id="PF00990">
    <property type="entry name" value="GGDEF"/>
    <property type="match status" value="2"/>
</dbReference>
<reference evidence="3 4" key="1">
    <citation type="submission" date="2021-01" db="EMBL/GenBank/DDBJ databases">
        <title>Whole genome shotgun sequence of Actinoplanes couchii NBRC 106145.</title>
        <authorList>
            <person name="Komaki H."/>
            <person name="Tamura T."/>
        </authorList>
    </citation>
    <scope>NUCLEOTIDE SEQUENCE [LARGE SCALE GENOMIC DNA]</scope>
    <source>
        <strain evidence="3 4">NBRC 106145</strain>
    </source>
</reference>